<comment type="caution">
    <text evidence="3">The sequence shown here is derived from an EMBL/GenBank/DDBJ whole genome shotgun (WGS) entry which is preliminary data.</text>
</comment>
<dbReference type="EMBL" id="BRPK01000015">
    <property type="protein sequence ID" value="GLB43832.1"/>
    <property type="molecule type" value="Genomic_DNA"/>
</dbReference>
<name>A0A9P3PVV1_LYOSH</name>
<feature type="compositionally biased region" description="Basic and acidic residues" evidence="1">
    <location>
        <begin position="51"/>
        <end position="62"/>
    </location>
</feature>
<evidence type="ECO:0000313" key="2">
    <source>
        <dbReference type="EMBL" id="GLB43832.1"/>
    </source>
</evidence>
<gene>
    <name evidence="2" type="ORF">LshimejAT787_1500160</name>
    <name evidence="3" type="ORF">LshimejAT787_1500890</name>
</gene>
<dbReference type="OrthoDB" id="3223501at2759"/>
<evidence type="ECO:0000313" key="4">
    <source>
        <dbReference type="Proteomes" id="UP001063166"/>
    </source>
</evidence>
<protein>
    <submittedName>
        <fullName evidence="3">Uncharacterized protein</fullName>
    </submittedName>
</protein>
<evidence type="ECO:0000313" key="3">
    <source>
        <dbReference type="EMBL" id="GLB43905.1"/>
    </source>
</evidence>
<evidence type="ECO:0000256" key="1">
    <source>
        <dbReference type="SAM" id="MobiDB-lite"/>
    </source>
</evidence>
<organism evidence="3 4">
    <name type="scientific">Lyophyllum shimeji</name>
    <name type="common">Hon-shimeji</name>
    <name type="synonym">Tricholoma shimeji</name>
    <dbReference type="NCBI Taxonomy" id="47721"/>
    <lineage>
        <taxon>Eukaryota</taxon>
        <taxon>Fungi</taxon>
        <taxon>Dikarya</taxon>
        <taxon>Basidiomycota</taxon>
        <taxon>Agaricomycotina</taxon>
        <taxon>Agaricomycetes</taxon>
        <taxon>Agaricomycetidae</taxon>
        <taxon>Agaricales</taxon>
        <taxon>Tricholomatineae</taxon>
        <taxon>Lyophyllaceae</taxon>
        <taxon>Lyophyllum</taxon>
    </lineage>
</organism>
<dbReference type="EMBL" id="BRPK01000015">
    <property type="protein sequence ID" value="GLB43905.1"/>
    <property type="molecule type" value="Genomic_DNA"/>
</dbReference>
<dbReference type="AlphaFoldDB" id="A0A9P3PVV1"/>
<keyword evidence="4" id="KW-1185">Reference proteome</keyword>
<dbReference type="Proteomes" id="UP001063166">
    <property type="component" value="Unassembled WGS sequence"/>
</dbReference>
<accession>A0A9P3PVV1</accession>
<sequence>MTLEDLDKELEAMALIRALLDKYAHLSTSLMLLDKLDVEVVLGAFRSEDLHQKRAESADKPPGEWWKVKQPTPNSEDEGQEEEANIAGGVELTTWAEAMRSPDAEQWKQACLEEMKAHA</sequence>
<proteinExistence type="predicted"/>
<feature type="region of interest" description="Disordered" evidence="1">
    <location>
        <begin position="51"/>
        <end position="83"/>
    </location>
</feature>
<reference evidence="3" key="1">
    <citation type="submission" date="2022-07" db="EMBL/GenBank/DDBJ databases">
        <title>The genome of Lyophyllum shimeji provides insight into the initial evolution of ectomycorrhizal fungal genome.</title>
        <authorList>
            <person name="Kobayashi Y."/>
            <person name="Shibata T."/>
            <person name="Hirakawa H."/>
            <person name="Shigenobu S."/>
            <person name="Nishiyama T."/>
            <person name="Yamada A."/>
            <person name="Hasebe M."/>
            <person name="Kawaguchi M."/>
        </authorList>
    </citation>
    <scope>NUCLEOTIDE SEQUENCE</scope>
    <source>
        <strain evidence="3">AT787</strain>
    </source>
</reference>